<organism evidence="6 7">
    <name type="scientific">Potamilus streckersoni</name>
    <dbReference type="NCBI Taxonomy" id="2493646"/>
    <lineage>
        <taxon>Eukaryota</taxon>
        <taxon>Metazoa</taxon>
        <taxon>Spiralia</taxon>
        <taxon>Lophotrochozoa</taxon>
        <taxon>Mollusca</taxon>
        <taxon>Bivalvia</taxon>
        <taxon>Autobranchia</taxon>
        <taxon>Heteroconchia</taxon>
        <taxon>Palaeoheterodonta</taxon>
        <taxon>Unionida</taxon>
        <taxon>Unionoidea</taxon>
        <taxon>Unionidae</taxon>
        <taxon>Ambleminae</taxon>
        <taxon>Lampsilini</taxon>
        <taxon>Potamilus</taxon>
    </lineage>
</organism>
<dbReference type="Pfam" id="PF01416">
    <property type="entry name" value="PseudoU_synth_1"/>
    <property type="match status" value="2"/>
</dbReference>
<accession>A0AAE0W6J5</accession>
<name>A0AAE0W6J5_9BIVA</name>
<evidence type="ECO:0000256" key="4">
    <source>
        <dbReference type="RuleBase" id="RU003792"/>
    </source>
</evidence>
<evidence type="ECO:0000256" key="3">
    <source>
        <dbReference type="ARBA" id="ARBA00023235"/>
    </source>
</evidence>
<dbReference type="Gene3D" id="3.40.30.10">
    <property type="entry name" value="Glutaredoxin"/>
    <property type="match status" value="1"/>
</dbReference>
<dbReference type="InterPro" id="IPR017937">
    <property type="entry name" value="Thioredoxin_CS"/>
</dbReference>
<dbReference type="InterPro" id="IPR020103">
    <property type="entry name" value="PsdUridine_synth_cat_dom_sf"/>
</dbReference>
<reference evidence="6" key="3">
    <citation type="submission" date="2023-05" db="EMBL/GenBank/DDBJ databases">
        <authorList>
            <person name="Smith C.H."/>
        </authorList>
    </citation>
    <scope>NUCLEOTIDE SEQUENCE</scope>
    <source>
        <strain evidence="6">CHS0354</strain>
        <tissue evidence="6">Mantle</tissue>
    </source>
</reference>
<dbReference type="InterPro" id="IPR020097">
    <property type="entry name" value="PsdUridine_synth_TruA_a/b_dom"/>
</dbReference>
<sequence>MSEHVLVTDDAGFPALINGDKPVIVDFWAEWCPPCRAIAPVLDKMAGENPQVITAKINVDQSQASAAKYGARRWTVSSVRPNRCWHNCLRRENRSDGKQHGGKPAYAAEIEYAGKNYAGWQIQPNALTVQQVLQDALKVITGRDIKIKAASRTDAGVHARGQLAVIDVPAYLVPDRLQKGLNALTPPDIGITYAAQVSADFNLRTEVTAKEYIYVVHCGNTPPVLDREYCRWLRKYPSAEKMREIIPLLTGRHDFHAFRAANCGSPNTVKTLESICISEEPYGESVRITLKFVGNGFLKNMVRIMVGSITDYALGKIPKAAFEAALTENGTRDMLGMTAPPEGLTLHHIYTRKPLQDYRINAGNHTEIP</sequence>
<dbReference type="SUPFAM" id="SSF55120">
    <property type="entry name" value="Pseudouridine synthase"/>
    <property type="match status" value="1"/>
</dbReference>
<dbReference type="InterPro" id="IPR013766">
    <property type="entry name" value="Thioredoxin_domain"/>
</dbReference>
<evidence type="ECO:0000256" key="2">
    <source>
        <dbReference type="ARBA" id="ARBA00022694"/>
    </source>
</evidence>
<comment type="similarity">
    <text evidence="1 4">Belongs to the tRNA pseudouridine synthase TruA family.</text>
</comment>
<reference evidence="6" key="2">
    <citation type="journal article" date="2021" name="Genome Biol. Evol.">
        <title>Developing a high-quality reference genome for a parasitic bivalve with doubly uniparental inheritance (Bivalvia: Unionida).</title>
        <authorList>
            <person name="Smith C.H."/>
        </authorList>
    </citation>
    <scope>NUCLEOTIDE SEQUENCE</scope>
    <source>
        <strain evidence="6">CHS0354</strain>
        <tissue evidence="6">Mantle</tissue>
    </source>
</reference>
<dbReference type="NCBIfam" id="TIGR00071">
    <property type="entry name" value="hisT_truA"/>
    <property type="match status" value="1"/>
</dbReference>
<evidence type="ECO:0000256" key="1">
    <source>
        <dbReference type="ARBA" id="ARBA00009375"/>
    </source>
</evidence>
<dbReference type="CDD" id="cd02947">
    <property type="entry name" value="TRX_family"/>
    <property type="match status" value="1"/>
</dbReference>
<dbReference type="CDD" id="cd02570">
    <property type="entry name" value="PseudoU_synth_EcTruA"/>
    <property type="match status" value="1"/>
</dbReference>
<keyword evidence="3 4" id="KW-0413">Isomerase</keyword>
<dbReference type="PANTHER" id="PTHR11142">
    <property type="entry name" value="PSEUDOURIDYLATE SYNTHASE"/>
    <property type="match status" value="1"/>
</dbReference>
<dbReference type="InterPro" id="IPR020094">
    <property type="entry name" value="TruA/RsuA/RluB/E/F_N"/>
</dbReference>
<evidence type="ECO:0000313" key="7">
    <source>
        <dbReference type="Proteomes" id="UP001195483"/>
    </source>
</evidence>
<dbReference type="InterPro" id="IPR036249">
    <property type="entry name" value="Thioredoxin-like_sf"/>
</dbReference>
<dbReference type="HAMAP" id="MF_00171">
    <property type="entry name" value="TruA"/>
    <property type="match status" value="1"/>
</dbReference>
<dbReference type="PROSITE" id="PS00194">
    <property type="entry name" value="THIOREDOXIN_1"/>
    <property type="match status" value="1"/>
</dbReference>
<gene>
    <name evidence="6" type="ORF">CHS0354_026784</name>
</gene>
<evidence type="ECO:0000313" key="6">
    <source>
        <dbReference type="EMBL" id="KAK3603988.1"/>
    </source>
</evidence>
<dbReference type="Gene3D" id="3.30.70.580">
    <property type="entry name" value="Pseudouridine synthase I, catalytic domain, N-terminal subdomain"/>
    <property type="match status" value="1"/>
</dbReference>
<keyword evidence="7" id="KW-1185">Reference proteome</keyword>
<dbReference type="FunFam" id="3.30.70.580:FF:000001">
    <property type="entry name" value="tRNA pseudouridine synthase A"/>
    <property type="match status" value="1"/>
</dbReference>
<comment type="caution">
    <text evidence="6">The sequence shown here is derived from an EMBL/GenBank/DDBJ whole genome shotgun (WGS) entry which is preliminary data.</text>
</comment>
<dbReference type="Gene3D" id="3.30.70.660">
    <property type="entry name" value="Pseudouridine synthase I, catalytic domain, C-terminal subdomain"/>
    <property type="match status" value="1"/>
</dbReference>
<dbReference type="GO" id="GO:0160147">
    <property type="term" value="F:tRNA pseudouridine(38-40) synthase activity"/>
    <property type="evidence" value="ECO:0007669"/>
    <property type="project" value="UniProtKB-EC"/>
</dbReference>
<feature type="domain" description="Thioredoxin" evidence="5">
    <location>
        <begin position="1"/>
        <end position="138"/>
    </location>
</feature>
<comment type="catalytic activity">
    <reaction evidence="4">
        <text>uridine(38/39/40) in tRNA = pseudouridine(38/39/40) in tRNA</text>
        <dbReference type="Rhea" id="RHEA:22376"/>
        <dbReference type="Rhea" id="RHEA-COMP:10085"/>
        <dbReference type="Rhea" id="RHEA-COMP:10087"/>
        <dbReference type="ChEBI" id="CHEBI:65314"/>
        <dbReference type="ChEBI" id="CHEBI:65315"/>
        <dbReference type="EC" id="5.4.99.12"/>
    </reaction>
</comment>
<dbReference type="GO" id="GO:0031119">
    <property type="term" value="P:tRNA pseudouridine synthesis"/>
    <property type="evidence" value="ECO:0007669"/>
    <property type="project" value="TreeGrafter"/>
</dbReference>
<dbReference type="Proteomes" id="UP001195483">
    <property type="component" value="Unassembled WGS sequence"/>
</dbReference>
<dbReference type="PANTHER" id="PTHR11142:SF0">
    <property type="entry name" value="TRNA PSEUDOURIDINE SYNTHASE-LIKE 1"/>
    <property type="match status" value="1"/>
</dbReference>
<dbReference type="SUPFAM" id="SSF52833">
    <property type="entry name" value="Thioredoxin-like"/>
    <property type="match status" value="1"/>
</dbReference>
<dbReference type="EC" id="5.4.99.12" evidence="4"/>
<dbReference type="GO" id="GO:0003723">
    <property type="term" value="F:RNA binding"/>
    <property type="evidence" value="ECO:0007669"/>
    <property type="project" value="InterPro"/>
</dbReference>
<dbReference type="EMBL" id="JAEAOA010001598">
    <property type="protein sequence ID" value="KAK3603988.1"/>
    <property type="molecule type" value="Genomic_DNA"/>
</dbReference>
<reference evidence="6" key="1">
    <citation type="journal article" date="2021" name="Genome Biol. Evol.">
        <title>A High-Quality Reference Genome for a Parasitic Bivalve with Doubly Uniparental Inheritance (Bivalvia: Unionida).</title>
        <authorList>
            <person name="Smith C.H."/>
        </authorList>
    </citation>
    <scope>NUCLEOTIDE SEQUENCE</scope>
    <source>
        <strain evidence="6">CHS0354</strain>
    </source>
</reference>
<dbReference type="Pfam" id="PF00085">
    <property type="entry name" value="Thioredoxin"/>
    <property type="match status" value="1"/>
</dbReference>
<keyword evidence="2 4" id="KW-0819">tRNA processing</keyword>
<protein>
    <recommendedName>
        <fullName evidence="4">tRNA pseudouridine synthase</fullName>
        <ecNumber evidence="4">5.4.99.12</ecNumber>
    </recommendedName>
</protein>
<dbReference type="InterPro" id="IPR001406">
    <property type="entry name" value="PsdUridine_synth_TruA"/>
</dbReference>
<proteinExistence type="inferred from homology"/>
<evidence type="ECO:0000259" key="5">
    <source>
        <dbReference type="PROSITE" id="PS51352"/>
    </source>
</evidence>
<dbReference type="InterPro" id="IPR020095">
    <property type="entry name" value="PsdUridine_synth_TruA_C"/>
</dbReference>
<dbReference type="PROSITE" id="PS51352">
    <property type="entry name" value="THIOREDOXIN_2"/>
    <property type="match status" value="1"/>
</dbReference>
<dbReference type="AlphaFoldDB" id="A0AAE0W6J5"/>